<protein>
    <submittedName>
        <fullName evidence="1">Polygalacturonase</fullName>
    </submittedName>
</protein>
<sequence length="509" mass="56279">MAEHYFSKNGLTACCTDTTITLFWDKPAAAGAVETYTVLRNDAAVGTTVKTHFTLEHLQPETEYVLFVQWRGGGIGELTVRTTPTKQKLDVTAAPYFAVGDGKTLNTAALQKAMDDCKENECVYFPAGIYMTGALWLHSNMELYLDEGAVLQGTAEPEDYLPRIPSRFEGTEMECYSSLLNLGTLDHTAGPNCENIILRGKGTIASGGRLLASRIIENERARLKEYLAQNADLVSTCENADTIPGRVRPRLVNMSNCRNIWMQGLTFANGASWNLHMVYSDQIVTDHCVIKSDGVWNGDGWDPDSSTNCTIFACEFCTGDDAVAIKSGKNPEGNIINRPTKHIRVFDCHSGFGHGICIGSEMSGGVEDVKIWDCDMVVSTSGLEIKATQKRGGYVRDVEVRDCTLSHVMVHSVGYNDDGIGSDVPPILENFRYERVTLLGRYIDHDHVWHFCPAIELCGFDEPGYEVKNIRFRDVVLEDNNGPAQNIQMQHCQNVSFENVTVRSGSQPE</sequence>
<evidence type="ECO:0000313" key="1">
    <source>
        <dbReference type="EMBL" id="PDX60945.1"/>
    </source>
</evidence>
<name>A0ACC9CYS3_9FIRM</name>
<comment type="caution">
    <text evidence="1">The sequence shown here is derived from an EMBL/GenBank/DDBJ whole genome shotgun (WGS) entry which is preliminary data.</text>
</comment>
<accession>A0ACC9CYS3</accession>
<dbReference type="EMBL" id="NMTR01000020">
    <property type="protein sequence ID" value="PDX60945.1"/>
    <property type="molecule type" value="Genomic_DNA"/>
</dbReference>
<reference evidence="1 2" key="1">
    <citation type="journal article" date="2017" name="Front. Microbiol.">
        <title>New Insights into the Diversity of the Genus Faecalibacterium.</title>
        <authorList>
            <person name="Benevides L."/>
            <person name="Burman S."/>
            <person name="Martin R."/>
            <person name="Robert V."/>
            <person name="Thomas M."/>
            <person name="Miquel S."/>
            <person name="Chain F."/>
            <person name="Sokol H."/>
            <person name="Bermudez-Humaran L.G."/>
            <person name="Morrison M."/>
            <person name="Langella P."/>
            <person name="Azevedo V.A."/>
            <person name="Chatel J.M."/>
            <person name="Soares S."/>
        </authorList>
    </citation>
    <scope>NUCLEOTIDE SEQUENCE [LARGE SCALE GENOMIC DNA]</scope>
    <source>
        <strain evidence="2">CNCM I-4541</strain>
    </source>
</reference>
<gene>
    <name evidence="1" type="ORF">CGS49_08280</name>
</gene>
<evidence type="ECO:0000313" key="2">
    <source>
        <dbReference type="Proteomes" id="UP000220959"/>
    </source>
</evidence>
<proteinExistence type="predicted"/>
<organism evidence="1 2">
    <name type="scientific">Faecalibacterium langellae</name>
    <dbReference type="NCBI Taxonomy" id="3435293"/>
    <lineage>
        <taxon>Bacteria</taxon>
        <taxon>Bacillati</taxon>
        <taxon>Bacillota</taxon>
        <taxon>Clostridia</taxon>
        <taxon>Eubacteriales</taxon>
        <taxon>Oscillospiraceae</taxon>
        <taxon>Faecalibacterium</taxon>
    </lineage>
</organism>
<keyword evidence="2" id="KW-1185">Reference proteome</keyword>
<dbReference type="Proteomes" id="UP000220959">
    <property type="component" value="Unassembled WGS sequence"/>
</dbReference>